<organism evidence="1 2">
    <name type="scientific">Nocardia jiangsuensis</name>
    <dbReference type="NCBI Taxonomy" id="1691563"/>
    <lineage>
        <taxon>Bacteria</taxon>
        <taxon>Bacillati</taxon>
        <taxon>Actinomycetota</taxon>
        <taxon>Actinomycetes</taxon>
        <taxon>Mycobacteriales</taxon>
        <taxon>Nocardiaceae</taxon>
        <taxon>Nocardia</taxon>
    </lineage>
</organism>
<protein>
    <submittedName>
        <fullName evidence="1">Uncharacterized protein</fullName>
    </submittedName>
</protein>
<reference evidence="2" key="1">
    <citation type="journal article" date="2019" name="Int. J. Syst. Evol. Microbiol.">
        <title>The Global Catalogue of Microorganisms (GCM) 10K type strain sequencing project: providing services to taxonomists for standard genome sequencing and annotation.</title>
        <authorList>
            <consortium name="The Broad Institute Genomics Platform"/>
            <consortium name="The Broad Institute Genome Sequencing Center for Infectious Disease"/>
            <person name="Wu L."/>
            <person name="Ma J."/>
        </authorList>
    </citation>
    <scope>NUCLEOTIDE SEQUENCE [LARGE SCALE GENOMIC DNA]</scope>
    <source>
        <strain evidence="2">CGMCC 4.7330</strain>
    </source>
</reference>
<dbReference type="RefSeq" id="WP_378613390.1">
    <property type="nucleotide sequence ID" value="NZ_JBHSAX010000014.1"/>
</dbReference>
<gene>
    <name evidence="1" type="ORF">ACFO0B_16735</name>
</gene>
<keyword evidence="2" id="KW-1185">Reference proteome</keyword>
<evidence type="ECO:0000313" key="2">
    <source>
        <dbReference type="Proteomes" id="UP001595696"/>
    </source>
</evidence>
<dbReference type="EMBL" id="JBHSAX010000014">
    <property type="protein sequence ID" value="MFC3963640.1"/>
    <property type="molecule type" value="Genomic_DNA"/>
</dbReference>
<comment type="caution">
    <text evidence="1">The sequence shown here is derived from an EMBL/GenBank/DDBJ whole genome shotgun (WGS) entry which is preliminary data.</text>
</comment>
<proteinExistence type="predicted"/>
<evidence type="ECO:0000313" key="1">
    <source>
        <dbReference type="EMBL" id="MFC3963640.1"/>
    </source>
</evidence>
<accession>A0ABV8DVF9</accession>
<sequence length="133" mass="13739">MGEGRCFDVVAADAALAELIDAVHTIRMAPAPADREPDNVRRLRVVRARDRAAAGRPAGLGIEVAAVTLVSSDGFSVDVAFELLAGTAAARFRLGRLAGPGGVAGARALAAYLANTTLHRLTAQGIRAVLTRP</sequence>
<dbReference type="Proteomes" id="UP001595696">
    <property type="component" value="Unassembled WGS sequence"/>
</dbReference>
<name>A0ABV8DVF9_9NOCA</name>